<gene>
    <name evidence="2" type="ORF">V8G56_13205</name>
</gene>
<evidence type="ECO:0000313" key="2">
    <source>
        <dbReference type="EMBL" id="MFH6769704.1"/>
    </source>
</evidence>
<evidence type="ECO:0000313" key="3">
    <source>
        <dbReference type="Proteomes" id="UP001610104"/>
    </source>
</evidence>
<dbReference type="EMBL" id="JBAWKC010000004">
    <property type="protein sequence ID" value="MFH6769704.1"/>
    <property type="molecule type" value="Genomic_DNA"/>
</dbReference>
<dbReference type="RefSeq" id="WP_395438925.1">
    <property type="nucleotide sequence ID" value="NZ_JBAWKC010000004.1"/>
</dbReference>
<dbReference type="Proteomes" id="UP001610104">
    <property type="component" value="Unassembled WGS sequence"/>
</dbReference>
<accession>A0ABW7MS82</accession>
<keyword evidence="1" id="KW-0812">Transmembrane</keyword>
<keyword evidence="1" id="KW-0472">Membrane</keyword>
<comment type="caution">
    <text evidence="2">The sequence shown here is derived from an EMBL/GenBank/DDBJ whole genome shotgun (WGS) entry which is preliminary data.</text>
</comment>
<reference evidence="2 3" key="1">
    <citation type="submission" date="2024-02" db="EMBL/GenBank/DDBJ databases">
        <title>A Gaetbulibacter species isolated from tidal flats and genomic insights of their niches.</title>
        <authorList>
            <person name="Ye Y."/>
        </authorList>
    </citation>
    <scope>NUCLEOTIDE SEQUENCE [LARGE SCALE GENOMIC DNA]</scope>
    <source>
        <strain evidence="2 3">KEM-8</strain>
    </source>
</reference>
<evidence type="ECO:0000256" key="1">
    <source>
        <dbReference type="SAM" id="Phobius"/>
    </source>
</evidence>
<evidence type="ECO:0008006" key="4">
    <source>
        <dbReference type="Google" id="ProtNLM"/>
    </source>
</evidence>
<feature type="transmembrane region" description="Helical" evidence="1">
    <location>
        <begin position="12"/>
        <end position="30"/>
    </location>
</feature>
<feature type="transmembrane region" description="Helical" evidence="1">
    <location>
        <begin position="50"/>
        <end position="76"/>
    </location>
</feature>
<organism evidence="2 3">
    <name type="scientific">Gaetbulibacter aquiaggeris</name>
    <dbReference type="NCBI Taxonomy" id="1735373"/>
    <lineage>
        <taxon>Bacteria</taxon>
        <taxon>Pseudomonadati</taxon>
        <taxon>Bacteroidota</taxon>
        <taxon>Flavobacteriia</taxon>
        <taxon>Flavobacteriales</taxon>
        <taxon>Flavobacteriaceae</taxon>
        <taxon>Gaetbulibacter</taxon>
    </lineage>
</organism>
<proteinExistence type="predicted"/>
<keyword evidence="1" id="KW-1133">Transmembrane helix</keyword>
<protein>
    <recommendedName>
        <fullName evidence="4">DUF502 domain-containing protein</fullName>
    </recommendedName>
</protein>
<keyword evidence="3" id="KW-1185">Reference proteome</keyword>
<sequence>MKTIVLFIRTTITGGILFLLPIGLLIILFNKVFNVILKISEPISHKLPTIIFGLKGAIIITLFLLIIICFISGLLFRSSWVKKNIVKLEENVLDYVPGYALIKSITADSIGEQIDHKMTPILIKDENSWNLAFLVEEGVELSTVFIPDAPRYDAGEVRIIPTKLIKKLNVSANVFSRSIKNYGKGAINWLN</sequence>
<name>A0ABW7MS82_9FLAO</name>